<reference evidence="2" key="2">
    <citation type="submission" date="2021-01" db="EMBL/GenBank/DDBJ databases">
        <authorList>
            <person name="Mieszkin S."/>
            <person name="Pouder E."/>
            <person name="Alain K."/>
        </authorList>
    </citation>
    <scope>NUCLEOTIDE SEQUENCE</scope>
    <source>
        <strain evidence="2">HW T2.11</strain>
    </source>
</reference>
<comment type="caution">
    <text evidence="2">The sequence shown here is derived from an EMBL/GenBank/DDBJ whole genome shotgun (WGS) entry which is preliminary data.</text>
</comment>
<accession>A0A963YMP9</accession>
<reference evidence="2" key="1">
    <citation type="journal article" date="2021" name="Microorganisms">
        <title>Acidisoma silvae sp. nov. and Acidisomacellulosilytica sp. nov., Two Acidophilic Bacteria Isolated from Decaying Wood, Hydrolyzing Cellulose and Producing Poly-3-hydroxybutyrate.</title>
        <authorList>
            <person name="Mieszkin S."/>
            <person name="Pouder E."/>
            <person name="Uroz S."/>
            <person name="Simon-Colin C."/>
            <person name="Alain K."/>
        </authorList>
    </citation>
    <scope>NUCLEOTIDE SEQUENCE</scope>
    <source>
        <strain evidence="2">HW T2.11</strain>
    </source>
</reference>
<sequence>MASFTNSPSRQKLLKAVKDHFESNGWFVETVRNDYQDYSVSIGKIKFAVLCVDENRGNFHDSTNILTKIERASVTIRGHWNRVLITVLDRNFLNVPLDDLRSKRVFVTTMPQLDEVSALGIYAQSEPGQMTPLQEDLLTSELQYGIFVSDRYQKKGDQDRAITWAQHATAAGTGITDAHLHLFSLYRKYQKLEEADKISKIITDRFGDNPKFIKMMVSYSKERGDTIAAVTWENKLSGSNLIPRNIQDILTIQRSRQADSPAENITPKRPELNAPSHKSGLLARIVTSLKSRH</sequence>
<gene>
    <name evidence="2" type="ORF">ASILVAE211_00420</name>
</gene>
<evidence type="ECO:0000313" key="2">
    <source>
        <dbReference type="EMBL" id="MCB8873626.1"/>
    </source>
</evidence>
<name>A0A963YMP9_9PROT</name>
<organism evidence="2 3">
    <name type="scientific">Acidisoma silvae</name>
    <dbReference type="NCBI Taxonomy" id="2802396"/>
    <lineage>
        <taxon>Bacteria</taxon>
        <taxon>Pseudomonadati</taxon>
        <taxon>Pseudomonadota</taxon>
        <taxon>Alphaproteobacteria</taxon>
        <taxon>Acetobacterales</taxon>
        <taxon>Acidocellaceae</taxon>
        <taxon>Acidisoma</taxon>
    </lineage>
</organism>
<dbReference type="RefSeq" id="WP_227319315.1">
    <property type="nucleotide sequence ID" value="NZ_JAESVB010000001.1"/>
</dbReference>
<proteinExistence type="predicted"/>
<dbReference type="AlphaFoldDB" id="A0A963YMP9"/>
<dbReference type="EMBL" id="JAESVB010000001">
    <property type="protein sequence ID" value="MCB8873626.1"/>
    <property type="molecule type" value="Genomic_DNA"/>
</dbReference>
<evidence type="ECO:0000313" key="3">
    <source>
        <dbReference type="Proteomes" id="UP000708298"/>
    </source>
</evidence>
<feature type="region of interest" description="Disordered" evidence="1">
    <location>
        <begin position="254"/>
        <end position="277"/>
    </location>
</feature>
<dbReference type="Proteomes" id="UP000708298">
    <property type="component" value="Unassembled WGS sequence"/>
</dbReference>
<protein>
    <submittedName>
        <fullName evidence="2">Uncharacterized protein</fullName>
    </submittedName>
</protein>
<keyword evidence="3" id="KW-1185">Reference proteome</keyword>
<evidence type="ECO:0000256" key="1">
    <source>
        <dbReference type="SAM" id="MobiDB-lite"/>
    </source>
</evidence>